<feature type="region of interest" description="Disordered" evidence="1">
    <location>
        <begin position="1"/>
        <end position="37"/>
    </location>
</feature>
<dbReference type="OrthoDB" id="443402at2759"/>
<dbReference type="Pfam" id="PF25053">
    <property type="entry name" value="DUF7791"/>
    <property type="match status" value="1"/>
</dbReference>
<evidence type="ECO:0000313" key="3">
    <source>
        <dbReference type="EMBL" id="KAH6900584.1"/>
    </source>
</evidence>
<name>A0A9P8WMQ2_9HYPO</name>
<feature type="domain" description="DUF7791" evidence="2">
    <location>
        <begin position="51"/>
        <end position="183"/>
    </location>
</feature>
<accession>A0A9P8WMQ2</accession>
<protein>
    <recommendedName>
        <fullName evidence="2">DUF7791 domain-containing protein</fullName>
    </recommendedName>
</protein>
<dbReference type="InterPro" id="IPR056693">
    <property type="entry name" value="DUF7791"/>
</dbReference>
<comment type="caution">
    <text evidence="3">The sequence shown here is derived from an EMBL/GenBank/DDBJ whole genome shotgun (WGS) entry which is preliminary data.</text>
</comment>
<feature type="compositionally biased region" description="Basic residues" evidence="1">
    <location>
        <begin position="1"/>
        <end position="16"/>
    </location>
</feature>
<keyword evidence="4" id="KW-1185">Reference proteome</keyword>
<sequence>MKRQPVKNSKKRKRISAPRGDRSHDTAARPDTQGRLKIPRHTPATKALEAVDTVFREDMARTFLITIFEVQPLPLYAFYLLDEEIENPDYALKAKSSELAAADVIDIGQSWKARIRNRCSDLLIVDDCEHPVLLMQPVDFLHRTVRDFLRDWFHDKLEVELKSPFVPPISLCRIMLFFLKKQPRKQLRSARHCNLMIGDMEKSPVADILDEVDKVNAELMKRVMTNHWTHARDPPRSRGLDEYRERGICNFLALTVQARLVKYVRATLKANPHRLRKSGRPLLDYALRPRRVMPIKTPYHSRRDEPNIDLDMVRVLLEYGANHNQTVHSHEDRTVWALFLIFCWESVNRGEATETSKRAWYEASEMLIERGARRSCFSSAEPPELRYIDGVLETVFGEDKASNLLQQMDEVQRKAASTWGGWIGSFF</sequence>
<reference evidence="3 4" key="1">
    <citation type="journal article" date="2021" name="Nat. Commun.">
        <title>Genetic determinants of endophytism in the Arabidopsis root mycobiome.</title>
        <authorList>
            <person name="Mesny F."/>
            <person name="Miyauchi S."/>
            <person name="Thiergart T."/>
            <person name="Pickel B."/>
            <person name="Atanasova L."/>
            <person name="Karlsson M."/>
            <person name="Huettel B."/>
            <person name="Barry K.W."/>
            <person name="Haridas S."/>
            <person name="Chen C."/>
            <person name="Bauer D."/>
            <person name="Andreopoulos W."/>
            <person name="Pangilinan J."/>
            <person name="LaButti K."/>
            <person name="Riley R."/>
            <person name="Lipzen A."/>
            <person name="Clum A."/>
            <person name="Drula E."/>
            <person name="Henrissat B."/>
            <person name="Kohler A."/>
            <person name="Grigoriev I.V."/>
            <person name="Martin F.M."/>
            <person name="Hacquard S."/>
        </authorList>
    </citation>
    <scope>NUCLEOTIDE SEQUENCE [LARGE SCALE GENOMIC DNA]</scope>
    <source>
        <strain evidence="3 4">MPI-CAGE-CH-0241</strain>
    </source>
</reference>
<proteinExistence type="predicted"/>
<evidence type="ECO:0000259" key="2">
    <source>
        <dbReference type="Pfam" id="PF25053"/>
    </source>
</evidence>
<evidence type="ECO:0000313" key="4">
    <source>
        <dbReference type="Proteomes" id="UP000777438"/>
    </source>
</evidence>
<feature type="compositionally biased region" description="Basic and acidic residues" evidence="1">
    <location>
        <begin position="19"/>
        <end position="34"/>
    </location>
</feature>
<dbReference type="EMBL" id="JAGPYM010000001">
    <property type="protein sequence ID" value="KAH6900584.1"/>
    <property type="molecule type" value="Genomic_DNA"/>
</dbReference>
<dbReference type="Proteomes" id="UP000777438">
    <property type="component" value="Unassembled WGS sequence"/>
</dbReference>
<evidence type="ECO:0000256" key="1">
    <source>
        <dbReference type="SAM" id="MobiDB-lite"/>
    </source>
</evidence>
<gene>
    <name evidence="3" type="ORF">B0T10DRAFT_600858</name>
</gene>
<organism evidence="3 4">
    <name type="scientific">Thelonectria olida</name>
    <dbReference type="NCBI Taxonomy" id="1576542"/>
    <lineage>
        <taxon>Eukaryota</taxon>
        <taxon>Fungi</taxon>
        <taxon>Dikarya</taxon>
        <taxon>Ascomycota</taxon>
        <taxon>Pezizomycotina</taxon>
        <taxon>Sordariomycetes</taxon>
        <taxon>Hypocreomycetidae</taxon>
        <taxon>Hypocreales</taxon>
        <taxon>Nectriaceae</taxon>
        <taxon>Thelonectria</taxon>
    </lineage>
</organism>
<dbReference type="AlphaFoldDB" id="A0A9P8WMQ2"/>